<evidence type="ECO:0000256" key="2">
    <source>
        <dbReference type="SAM" id="MobiDB-lite"/>
    </source>
</evidence>
<evidence type="ECO:0000313" key="4">
    <source>
        <dbReference type="Proteomes" id="UP000077202"/>
    </source>
</evidence>
<organism evidence="3 4">
    <name type="scientific">Marchantia polymorpha subsp. ruderalis</name>
    <dbReference type="NCBI Taxonomy" id="1480154"/>
    <lineage>
        <taxon>Eukaryota</taxon>
        <taxon>Viridiplantae</taxon>
        <taxon>Streptophyta</taxon>
        <taxon>Embryophyta</taxon>
        <taxon>Marchantiophyta</taxon>
        <taxon>Marchantiopsida</taxon>
        <taxon>Marchantiidae</taxon>
        <taxon>Marchantiales</taxon>
        <taxon>Marchantiaceae</taxon>
        <taxon>Marchantia</taxon>
    </lineage>
</organism>
<dbReference type="InterPro" id="IPR045294">
    <property type="entry name" value="Complex1_LYR_LYRM1"/>
</dbReference>
<gene>
    <name evidence="3" type="ORF">AXG93_2779s1150</name>
</gene>
<dbReference type="AlphaFoldDB" id="A0A176W3F0"/>
<dbReference type="GO" id="GO:0005739">
    <property type="term" value="C:mitochondrion"/>
    <property type="evidence" value="ECO:0007669"/>
    <property type="project" value="TreeGrafter"/>
</dbReference>
<dbReference type="PANTHER" id="PTHR14273">
    <property type="entry name" value="LYR MOTIF-CONTAINING PROTEIN 1"/>
    <property type="match status" value="1"/>
</dbReference>
<feature type="compositionally biased region" description="Acidic residues" evidence="2">
    <location>
        <begin position="69"/>
        <end position="81"/>
    </location>
</feature>
<proteinExistence type="inferred from homology"/>
<dbReference type="PANTHER" id="PTHR14273:SF0">
    <property type="entry name" value="LYR MOTIF-CONTAINING PROTEIN 1"/>
    <property type="match status" value="1"/>
</dbReference>
<name>A0A176W3F0_MARPO</name>
<accession>A0A176W3F0</accession>
<reference evidence="3" key="1">
    <citation type="submission" date="2016-03" db="EMBL/GenBank/DDBJ databases">
        <title>Mechanisms controlling the formation of the plant cell surface in tip-growing cells are functionally conserved among land plants.</title>
        <authorList>
            <person name="Honkanen S."/>
            <person name="Jones V.A."/>
            <person name="Morieri G."/>
            <person name="Champion C."/>
            <person name="Hetherington A.J."/>
            <person name="Kelly S."/>
            <person name="Saint-Marcoux D."/>
            <person name="Proust H."/>
            <person name="Prescott H."/>
            <person name="Dolan L."/>
        </authorList>
    </citation>
    <scope>NUCLEOTIDE SEQUENCE [LARGE SCALE GENOMIC DNA]</scope>
    <source>
        <tissue evidence="3">Whole gametophyte</tissue>
    </source>
</reference>
<dbReference type="EMBL" id="LVLJ01001862">
    <property type="protein sequence ID" value="OAE27567.1"/>
    <property type="molecule type" value="Genomic_DNA"/>
</dbReference>
<keyword evidence="4" id="KW-1185">Reference proteome</keyword>
<feature type="compositionally biased region" description="Basic and acidic residues" evidence="2">
    <location>
        <begin position="96"/>
        <end position="117"/>
    </location>
</feature>
<dbReference type="CDD" id="cd20261">
    <property type="entry name" value="Complex1_LYR_LYRM1"/>
    <property type="match status" value="1"/>
</dbReference>
<comment type="caution">
    <text evidence="3">The sequence shown here is derived from an EMBL/GenBank/DDBJ whole genome shotgun (WGS) entry which is preliminary data.</text>
</comment>
<comment type="similarity">
    <text evidence="1">Belongs to the complex I LYR family.</text>
</comment>
<dbReference type="Proteomes" id="UP000077202">
    <property type="component" value="Unassembled WGS sequence"/>
</dbReference>
<feature type="region of interest" description="Disordered" evidence="2">
    <location>
        <begin position="149"/>
        <end position="191"/>
    </location>
</feature>
<dbReference type="InterPro" id="IPR040330">
    <property type="entry name" value="LYRM1"/>
</dbReference>
<sequence length="191" mass="21346">MPTPIAQLLDPDSRPGRTSCTSSFNRAWIGLHLHIYIADASQRLACLLEKHVDGVDDSGDVTQNGEQQADPELDSATELEENSQRRQDDGQNDVDTESRNQFEANRHLAQPEEIDRKIFEGESRHDIAWHYKIPYPRLHNFSAGTFTEKPSRIAGPSFEISSDEMGTVDDKPSKPSGLKGRLPSSSLTMRS</sequence>
<evidence type="ECO:0000313" key="3">
    <source>
        <dbReference type="EMBL" id="OAE27567.1"/>
    </source>
</evidence>
<protein>
    <submittedName>
        <fullName evidence="3">Uncharacterized protein</fullName>
    </submittedName>
</protein>
<evidence type="ECO:0000256" key="1">
    <source>
        <dbReference type="ARBA" id="ARBA00009508"/>
    </source>
</evidence>
<feature type="region of interest" description="Disordered" evidence="2">
    <location>
        <begin position="57"/>
        <end position="117"/>
    </location>
</feature>